<dbReference type="PANTHER" id="PTHR46457:SF1">
    <property type="entry name" value="DNA REPAIR PROTEIN RAD51 HOMOLOG 4"/>
    <property type="match status" value="1"/>
</dbReference>
<dbReference type="InterPro" id="IPR013632">
    <property type="entry name" value="Rad51_C"/>
</dbReference>
<dbReference type="Pfam" id="PF08423">
    <property type="entry name" value="Rad51"/>
    <property type="match status" value="1"/>
</dbReference>
<keyword evidence="2" id="KW-0539">Nucleus</keyword>
<evidence type="ECO:0000256" key="2">
    <source>
        <dbReference type="ARBA" id="ARBA00023242"/>
    </source>
</evidence>
<dbReference type="PANTHER" id="PTHR46457">
    <property type="entry name" value="DNA REPAIR PROTEIN RAD51 HOMOLOG 4"/>
    <property type="match status" value="1"/>
</dbReference>
<proteinExistence type="predicted"/>
<feature type="domain" description="Rad51-like C-terminal" evidence="3">
    <location>
        <begin position="20"/>
        <end position="178"/>
    </location>
</feature>
<evidence type="ECO:0000313" key="5">
    <source>
        <dbReference type="Proteomes" id="UP001303046"/>
    </source>
</evidence>
<evidence type="ECO:0000256" key="1">
    <source>
        <dbReference type="ARBA" id="ARBA00004123"/>
    </source>
</evidence>
<dbReference type="InterPro" id="IPR027417">
    <property type="entry name" value="P-loop_NTPase"/>
</dbReference>
<dbReference type="EMBL" id="JAVFWL010000003">
    <property type="protein sequence ID" value="KAK6739663.1"/>
    <property type="molecule type" value="Genomic_DNA"/>
</dbReference>
<evidence type="ECO:0000259" key="3">
    <source>
        <dbReference type="Pfam" id="PF08423"/>
    </source>
</evidence>
<accession>A0ABR1CMS5</accession>
<dbReference type="Gene3D" id="3.40.50.300">
    <property type="entry name" value="P-loop containing nucleotide triphosphate hydrolases"/>
    <property type="match status" value="1"/>
</dbReference>
<evidence type="ECO:0000313" key="4">
    <source>
        <dbReference type="EMBL" id="KAK6739663.1"/>
    </source>
</evidence>
<sequence>MGTNESAIDALVALGVPLGLQTGLPVIDEVLSNNLQYGEISEIMGDAGTGKTQLCYALVTHFLFHTTFNVAWLDSNGSFRAHRLVEYAKGSGETIDKTFEALERVTIARVSDHKQLIEILGLIDDYFVEYCIRLVIIDGVFEMCDERLFGENVRRSSIMGVILNKINTLTEAGCTVVTTCSQKDHESELTRNWIQQIQRSILVENDSKVRGVRVLKVKDPSQNCGRFKISSRGLRAEYS</sequence>
<comment type="subcellular location">
    <subcellularLocation>
        <location evidence="1">Nucleus</location>
    </subcellularLocation>
</comment>
<keyword evidence="5" id="KW-1185">Reference proteome</keyword>
<name>A0ABR1CMS5_NECAM</name>
<reference evidence="4 5" key="1">
    <citation type="submission" date="2023-08" db="EMBL/GenBank/DDBJ databases">
        <title>A Necator americanus chromosomal reference genome.</title>
        <authorList>
            <person name="Ilik V."/>
            <person name="Petrzelkova K.J."/>
            <person name="Pardy F."/>
            <person name="Fuh T."/>
            <person name="Niatou-Singa F.S."/>
            <person name="Gouil Q."/>
            <person name="Baker L."/>
            <person name="Ritchie M.E."/>
            <person name="Jex A.R."/>
            <person name="Gazzola D."/>
            <person name="Li H."/>
            <person name="Toshio Fujiwara R."/>
            <person name="Zhan B."/>
            <person name="Aroian R.V."/>
            <person name="Pafco B."/>
            <person name="Schwarz E.M."/>
        </authorList>
    </citation>
    <scope>NUCLEOTIDE SEQUENCE [LARGE SCALE GENOMIC DNA]</scope>
    <source>
        <strain evidence="4 5">Aroian</strain>
        <tissue evidence="4">Whole animal</tissue>
    </source>
</reference>
<dbReference type="Proteomes" id="UP001303046">
    <property type="component" value="Unassembled WGS sequence"/>
</dbReference>
<organism evidence="4 5">
    <name type="scientific">Necator americanus</name>
    <name type="common">Human hookworm</name>
    <dbReference type="NCBI Taxonomy" id="51031"/>
    <lineage>
        <taxon>Eukaryota</taxon>
        <taxon>Metazoa</taxon>
        <taxon>Ecdysozoa</taxon>
        <taxon>Nematoda</taxon>
        <taxon>Chromadorea</taxon>
        <taxon>Rhabditida</taxon>
        <taxon>Rhabditina</taxon>
        <taxon>Rhabditomorpha</taxon>
        <taxon>Strongyloidea</taxon>
        <taxon>Ancylostomatidae</taxon>
        <taxon>Bunostominae</taxon>
        <taxon>Necator</taxon>
    </lineage>
</organism>
<dbReference type="SUPFAM" id="SSF52540">
    <property type="entry name" value="P-loop containing nucleoside triphosphate hydrolases"/>
    <property type="match status" value="1"/>
</dbReference>
<protein>
    <recommendedName>
        <fullName evidence="3">Rad51-like C-terminal domain-containing protein</fullName>
    </recommendedName>
</protein>
<dbReference type="InterPro" id="IPR051988">
    <property type="entry name" value="HRR_RAD51_Paralog"/>
</dbReference>
<comment type="caution">
    <text evidence="4">The sequence shown here is derived from an EMBL/GenBank/DDBJ whole genome shotgun (WGS) entry which is preliminary data.</text>
</comment>
<gene>
    <name evidence="4" type="primary">Necator_chrIII.g9031</name>
    <name evidence="4" type="ORF">RB195_008266</name>
</gene>